<feature type="signal peptide" evidence="3">
    <location>
        <begin position="1"/>
        <end position="24"/>
    </location>
</feature>
<keyword evidence="1" id="KW-0863">Zinc-finger</keyword>
<dbReference type="PANTHER" id="PTHR14879">
    <property type="entry name" value="CASPASE REGULATOR, RING FINGER DOMAIN-CONTAINING"/>
    <property type="match status" value="1"/>
</dbReference>
<dbReference type="Gene3D" id="1.20.5.340">
    <property type="match status" value="1"/>
</dbReference>
<dbReference type="PROSITE" id="PS50089">
    <property type="entry name" value="ZF_RING_2"/>
    <property type="match status" value="1"/>
</dbReference>
<evidence type="ECO:0000313" key="5">
    <source>
        <dbReference type="EMBL" id="EGD73855.1"/>
    </source>
</evidence>
<evidence type="ECO:0000256" key="2">
    <source>
        <dbReference type="SAM" id="MobiDB-lite"/>
    </source>
</evidence>
<evidence type="ECO:0000256" key="1">
    <source>
        <dbReference type="PROSITE-ProRule" id="PRU00175"/>
    </source>
</evidence>
<feature type="compositionally biased region" description="Basic and acidic residues" evidence="2">
    <location>
        <begin position="331"/>
        <end position="346"/>
    </location>
</feature>
<protein>
    <recommendedName>
        <fullName evidence="4">RING-type domain-containing protein</fullName>
    </recommendedName>
</protein>
<dbReference type="Gene3D" id="3.30.40.10">
    <property type="entry name" value="Zinc/RING finger domain, C3HC4 (zinc finger)"/>
    <property type="match status" value="1"/>
</dbReference>
<feature type="region of interest" description="Disordered" evidence="2">
    <location>
        <begin position="280"/>
        <end position="316"/>
    </location>
</feature>
<organism evidence="6">
    <name type="scientific">Salpingoeca rosetta (strain ATCC 50818 / BSB-021)</name>
    <dbReference type="NCBI Taxonomy" id="946362"/>
    <lineage>
        <taxon>Eukaryota</taxon>
        <taxon>Choanoflagellata</taxon>
        <taxon>Craspedida</taxon>
        <taxon>Salpingoecidae</taxon>
        <taxon>Salpingoeca</taxon>
    </lineage>
</organism>
<name>F2UBI9_SALR5</name>
<feature type="region of interest" description="Disordered" evidence="2">
    <location>
        <begin position="223"/>
        <end position="244"/>
    </location>
</feature>
<dbReference type="EMBL" id="GL832967">
    <property type="protein sequence ID" value="EGD73855.1"/>
    <property type="molecule type" value="Genomic_DNA"/>
</dbReference>
<dbReference type="InterPro" id="IPR001841">
    <property type="entry name" value="Znf_RING"/>
</dbReference>
<reference evidence="5" key="1">
    <citation type="submission" date="2009-08" db="EMBL/GenBank/DDBJ databases">
        <title>Annotation of Salpingoeca rosetta.</title>
        <authorList>
            <consortium name="The Broad Institute Genome Sequencing Platform"/>
            <person name="Russ C."/>
            <person name="Cuomo C."/>
            <person name="Burger G."/>
            <person name="Gray M.W."/>
            <person name="Holland P.W.H."/>
            <person name="King N."/>
            <person name="Lang F.B.F."/>
            <person name="Roger A.J."/>
            <person name="Ruiz-Trillo I."/>
            <person name="Young S.K."/>
            <person name="Zeng Q."/>
            <person name="Gargeya S."/>
            <person name="Alvarado L."/>
            <person name="Berlin A."/>
            <person name="Chapman S.B."/>
            <person name="Chen Z."/>
            <person name="Freedman E."/>
            <person name="Gellesch M."/>
            <person name="Goldberg J."/>
            <person name="Griggs A."/>
            <person name="Gujja S."/>
            <person name="Heilman E."/>
            <person name="Heiman D."/>
            <person name="Howarth C."/>
            <person name="Mehta T."/>
            <person name="Neiman D."/>
            <person name="Pearson M."/>
            <person name="Roberts A."/>
            <person name="Saif S."/>
            <person name="Shea T."/>
            <person name="Shenoy N."/>
            <person name="Sisk P."/>
            <person name="Stolte C."/>
            <person name="Sykes S."/>
            <person name="White J."/>
            <person name="Yandava C."/>
            <person name="Haas B."/>
            <person name="Nusbaum C."/>
            <person name="Birren B."/>
        </authorList>
    </citation>
    <scope>NUCLEOTIDE SEQUENCE [LARGE SCALE GENOMIC DNA]</scope>
    <source>
        <strain evidence="5">ATCC 50818</strain>
    </source>
</reference>
<dbReference type="GO" id="GO:0008270">
    <property type="term" value="F:zinc ion binding"/>
    <property type="evidence" value="ECO:0007669"/>
    <property type="project" value="UniProtKB-KW"/>
</dbReference>
<keyword evidence="1" id="KW-0479">Metal-binding</keyword>
<gene>
    <name evidence="5" type="ORF">PTSG_05550</name>
</gene>
<dbReference type="InParanoid" id="F2UBI9"/>
<sequence length="534" mass="58990">MMTMRRNGLVVRGVVLWLWLCCCGAPSVLVLVGGQDDNGRDGKVGGEGPSPAGNAASSQDCEATFLAGFEQCDSEHNQIYTDEDERQQQAAAFARCVVDLTTEFVDCTGGDFSLLDKMIAGIKERAMTDPIPAELVQFKATLVQKDTPADLKQVIEEVNRKKRGRAEAAVRRRLVHKAEANTLAILMAYKKVITRVRSEDVLSSIRDDSESTQQFDNVYQKLSEPTTGATGKDGTTPATSSFTTPSSLSLFFSSPAAAVATSLAAVAAAVIFGRWTATAHAPPRPEHRDDDDRKAATKAEKQRHEQQLASERRQHKRELEQLQHLLSSAQQKEEAATRTNKTQERELQRLRGKIDQLQANLKGKAEAANKLEATVTAHNATIRANEETISRLKGEVKKLNSRMQQQDKKLVEEKEISTRLTKQNESLSAQLLLVQRDTSVTALKRRIEHLRHALQQTQDLLVIAQVKEKIRQASARLQVASPMLQQLCKSCMERPVTVAADPCGHACLCRVCATDAQSCPVCNEPVKRQIFLVF</sequence>
<feature type="compositionally biased region" description="Low complexity" evidence="2">
    <location>
        <begin position="235"/>
        <end position="244"/>
    </location>
</feature>
<dbReference type="OrthoDB" id="1711136at2759"/>
<dbReference type="CDD" id="cd16649">
    <property type="entry name" value="mRING-HC-C3HC5_CGRF1-like"/>
    <property type="match status" value="1"/>
</dbReference>
<dbReference type="GeneID" id="16073995"/>
<dbReference type="PANTHER" id="PTHR14879:SF5">
    <property type="entry name" value="RING-TYPE DOMAIN-CONTAINING PROTEIN"/>
    <property type="match status" value="1"/>
</dbReference>
<dbReference type="InterPro" id="IPR013083">
    <property type="entry name" value="Znf_RING/FYVE/PHD"/>
</dbReference>
<dbReference type="Pfam" id="PF13920">
    <property type="entry name" value="zf-C3HC4_3"/>
    <property type="match status" value="1"/>
</dbReference>
<feature type="compositionally biased region" description="Basic and acidic residues" evidence="2">
    <location>
        <begin position="283"/>
        <end position="316"/>
    </location>
</feature>
<evidence type="ECO:0000256" key="3">
    <source>
        <dbReference type="SAM" id="SignalP"/>
    </source>
</evidence>
<dbReference type="OMA" id="MIRAAND"/>
<feature type="chain" id="PRO_5003290896" description="RING-type domain-containing protein" evidence="3">
    <location>
        <begin position="25"/>
        <end position="534"/>
    </location>
</feature>
<dbReference type="AlphaFoldDB" id="F2UBI9"/>
<dbReference type="KEGG" id="sre:PTSG_05550"/>
<dbReference type="InterPro" id="IPR051728">
    <property type="entry name" value="RING-FYVE_E3_ubiquitin-ligase"/>
</dbReference>
<feature type="domain" description="RING-type" evidence="4">
    <location>
        <begin position="488"/>
        <end position="523"/>
    </location>
</feature>
<evidence type="ECO:0000313" key="6">
    <source>
        <dbReference type="Proteomes" id="UP000007799"/>
    </source>
</evidence>
<dbReference type="Proteomes" id="UP000007799">
    <property type="component" value="Unassembled WGS sequence"/>
</dbReference>
<feature type="region of interest" description="Disordered" evidence="2">
    <location>
        <begin position="327"/>
        <end position="346"/>
    </location>
</feature>
<proteinExistence type="predicted"/>
<keyword evidence="3" id="KW-0732">Signal</keyword>
<dbReference type="SUPFAM" id="SSF57850">
    <property type="entry name" value="RING/U-box"/>
    <property type="match status" value="1"/>
</dbReference>
<keyword evidence="1" id="KW-0862">Zinc</keyword>
<dbReference type="RefSeq" id="XP_004993418.1">
    <property type="nucleotide sequence ID" value="XM_004993361.1"/>
</dbReference>
<evidence type="ECO:0000259" key="4">
    <source>
        <dbReference type="PROSITE" id="PS50089"/>
    </source>
</evidence>
<dbReference type="STRING" id="946362.F2UBI9"/>
<keyword evidence="6" id="KW-1185">Reference proteome</keyword>
<accession>F2UBI9</accession>